<organism evidence="1">
    <name type="scientific">Albugo laibachii Nc14</name>
    <dbReference type="NCBI Taxonomy" id="890382"/>
    <lineage>
        <taxon>Eukaryota</taxon>
        <taxon>Sar</taxon>
        <taxon>Stramenopiles</taxon>
        <taxon>Oomycota</taxon>
        <taxon>Peronosporomycetes</taxon>
        <taxon>Albuginales</taxon>
        <taxon>Albuginaceae</taxon>
        <taxon>Albugo</taxon>
    </lineage>
</organism>
<proteinExistence type="predicted"/>
<gene>
    <name evidence="1" type="primary">AlNc14C67G4723</name>
    <name evidence="1" type="ORF">ALNC14_054200</name>
</gene>
<name>F0WDK3_9STRA</name>
<dbReference type="EMBL" id="FR824112">
    <property type="protein sequence ID" value="CCA19277.1"/>
    <property type="molecule type" value="Genomic_DNA"/>
</dbReference>
<reference evidence="1" key="1">
    <citation type="journal article" date="2011" name="PLoS Biol.">
        <title>Gene gain and loss during evolution of obligate parasitism in the white rust pathogen of Arabidopsis thaliana.</title>
        <authorList>
            <person name="Kemen E."/>
            <person name="Gardiner A."/>
            <person name="Schultz-Larsen T."/>
            <person name="Kemen A.C."/>
            <person name="Balmuth A.L."/>
            <person name="Robert-Seilaniantz A."/>
            <person name="Bailey K."/>
            <person name="Holub E."/>
            <person name="Studholme D.J."/>
            <person name="Maclean D."/>
            <person name="Jones J.D."/>
        </authorList>
    </citation>
    <scope>NUCLEOTIDE SEQUENCE</scope>
</reference>
<dbReference type="AlphaFoldDB" id="F0WDK3"/>
<accession>F0WDK3</accession>
<reference evidence="1" key="2">
    <citation type="submission" date="2011-02" db="EMBL/GenBank/DDBJ databases">
        <authorList>
            <person name="MacLean D."/>
        </authorList>
    </citation>
    <scope>NUCLEOTIDE SEQUENCE</scope>
</reference>
<sequence>MAGFIYFRGKSVRDITRWEEGSGVTKEAYFTLLLKICFTASSDFGYDQR</sequence>
<dbReference type="HOGENOM" id="CLU_3145590_0_0_1"/>
<evidence type="ECO:0000313" key="1">
    <source>
        <dbReference type="EMBL" id="CCA19277.1"/>
    </source>
</evidence>
<protein>
    <submittedName>
        <fullName evidence="1">AlNc14C67G4723 protein</fullName>
    </submittedName>
</protein>